<feature type="non-terminal residue" evidence="3">
    <location>
        <position position="1986"/>
    </location>
</feature>
<feature type="compositionally biased region" description="Low complexity" evidence="1">
    <location>
        <begin position="1976"/>
        <end position="1986"/>
    </location>
</feature>
<evidence type="ECO:0000313" key="2">
    <source>
        <dbReference type="Proteomes" id="UP000322000"/>
    </source>
</evidence>
<dbReference type="OrthoDB" id="10044608at2759"/>
<reference evidence="3" key="1">
    <citation type="submission" date="2025-08" db="UniProtKB">
        <authorList>
            <consortium name="RefSeq"/>
        </authorList>
    </citation>
    <scope>IDENTIFICATION</scope>
</reference>
<feature type="compositionally biased region" description="Basic and acidic residues" evidence="1">
    <location>
        <begin position="654"/>
        <end position="668"/>
    </location>
</feature>
<feature type="compositionally biased region" description="Polar residues" evidence="1">
    <location>
        <begin position="722"/>
        <end position="731"/>
    </location>
</feature>
<feature type="compositionally biased region" description="Pro residues" evidence="1">
    <location>
        <begin position="881"/>
        <end position="894"/>
    </location>
</feature>
<accession>A0A7E5X2Y4</accession>
<feature type="region of interest" description="Disordered" evidence="1">
    <location>
        <begin position="954"/>
        <end position="985"/>
    </location>
</feature>
<name>A0A7E5X2Y4_TRINI</name>
<feature type="compositionally biased region" description="Acidic residues" evidence="1">
    <location>
        <begin position="177"/>
        <end position="190"/>
    </location>
</feature>
<dbReference type="KEGG" id="tnl:113508681"/>
<evidence type="ECO:0000256" key="1">
    <source>
        <dbReference type="SAM" id="MobiDB-lite"/>
    </source>
</evidence>
<gene>
    <name evidence="3" type="primary">LOC113508681</name>
</gene>
<feature type="compositionally biased region" description="Low complexity" evidence="1">
    <location>
        <begin position="740"/>
        <end position="754"/>
    </location>
</feature>
<dbReference type="GeneID" id="113508681"/>
<evidence type="ECO:0000313" key="3">
    <source>
        <dbReference type="RefSeq" id="XP_026747563.1"/>
    </source>
</evidence>
<feature type="region of interest" description="Disordered" evidence="1">
    <location>
        <begin position="101"/>
        <end position="145"/>
    </location>
</feature>
<feature type="region of interest" description="Disordered" evidence="1">
    <location>
        <begin position="1959"/>
        <end position="1986"/>
    </location>
</feature>
<feature type="region of interest" description="Disordered" evidence="1">
    <location>
        <begin position="1693"/>
        <end position="1716"/>
    </location>
</feature>
<dbReference type="InParanoid" id="A0A7E5X2Y4"/>
<keyword evidence="2" id="KW-1185">Reference proteome</keyword>
<feature type="region of interest" description="Disordered" evidence="1">
    <location>
        <begin position="173"/>
        <end position="200"/>
    </location>
</feature>
<protein>
    <submittedName>
        <fullName evidence="3">Uncharacterized protein LOC113508681</fullName>
    </submittedName>
</protein>
<dbReference type="RefSeq" id="XP_026747563.1">
    <property type="nucleotide sequence ID" value="XM_026891762.1"/>
</dbReference>
<feature type="region of interest" description="Disordered" evidence="1">
    <location>
        <begin position="878"/>
        <end position="897"/>
    </location>
</feature>
<feature type="region of interest" description="Disordered" evidence="1">
    <location>
        <begin position="646"/>
        <end position="754"/>
    </location>
</feature>
<organism evidence="2 3">
    <name type="scientific">Trichoplusia ni</name>
    <name type="common">Cabbage looper</name>
    <dbReference type="NCBI Taxonomy" id="7111"/>
    <lineage>
        <taxon>Eukaryota</taxon>
        <taxon>Metazoa</taxon>
        <taxon>Ecdysozoa</taxon>
        <taxon>Arthropoda</taxon>
        <taxon>Hexapoda</taxon>
        <taxon>Insecta</taxon>
        <taxon>Pterygota</taxon>
        <taxon>Neoptera</taxon>
        <taxon>Endopterygota</taxon>
        <taxon>Lepidoptera</taxon>
        <taxon>Glossata</taxon>
        <taxon>Ditrysia</taxon>
        <taxon>Noctuoidea</taxon>
        <taxon>Noctuidae</taxon>
        <taxon>Plusiinae</taxon>
        <taxon>Trichoplusia</taxon>
    </lineage>
</organism>
<dbReference type="Proteomes" id="UP000322000">
    <property type="component" value="Chromosome 3"/>
</dbReference>
<sequence>MMFSMEKCLGRSGNGTAEETELFAGGGEGLGKEGSPSDEVASAVAAVSDEIGDILKDELGDADRADRIGAELADLSAELGLLAGLADGEQQQDFPSLFEIAMGHRGSGSGSSSSSSWSGGRGGRPRRHSRPQRAPRRRPIAKGKELYPPLSRRLARRAVCMRVRRVELLSDASDVGADSDSDDQWTELDDATGSSDSSSMKEAAAVEVDCNGYQHKADAEIPAMGQFLLPLLSAEAAAPDPDHFLIRHEDILQLLASAEESVRDGGMAPADDAAQDTHADLLSGSELLDYDDDAAVTAEEEAALLHYVCGMETERLSESGAAVFSPMQEWLLGVFHSWCEISALMFTLIGTNMSVEMVSEPWVYRACFSCHCRVCLGLAHNAPALLAFLRDVVWALAHCEYTYCILPRVPRPGPQRARAARLPQGRRLGASALRQHSGRGGPRGPRAAAARRGRRGRLGPAAAAPRATAARRSVCAAIIHEQLCKLAEQSETTREIVHTLCLCRQYDKPMEKEYAVDRFIKILEYFKAASTITFKVELIPAAAGPCGRGWACGARARLEHYLRPHQRAATAARLADMAARATPRDLEAWSSYKHHCDCLTPRSLCGQQRKQLLSGRWERPMYNSEHLRAAIISFFGMLHGVNDFDGDTPDANAESDKPHNKMDQETVGRELQQGDGTGAKPPDAVEGTESGDSVGSADSAASGESGESGSGAEGQPAPAVDNNDNSDSNPTCDLDDLSESELASGSGSLGLSSSSLDSASELLLAAAAAVESGGSEAEAAPAQLCRTVRQLMRSIASIERLMDRVLRHCGDWPAPAPTATTAAQPDHDARKRVDMGLSEVDRKLMAMYRRLPEVHRRQLQVYRKQKKLSTVCMQLVGGRAPAPPPPGSPPPGAPRQPCRALCPEYHLQRFKEVRRKVMHMRDQQLYYHRLRMWLEDQLRQERESLPESNVTLIEDLPRRKRRTSSPKVPRLTTAPKRKLKPVSPSISKPHKILQMLKHKAPAQTTQLLTDDLKNDEDVAKSEAEPPEAFPLEREDNISDTDTIVGEKETDMCKEMKECLAKFSNFALNNDEETKYPESVSPPLQEMSPTIPEPMPVYTSKPNQRLISVTKFLKDDRDLISTQITPINIPINARRTPLLVKDEKETVTEPLENDKDPNIYKYVSFGLEIKKAMEECQNIINSYNSIKDGTKEDDGQLSLEQICEVMMTLDKNSAEFLDKIDTEDPIDVSTANTKLAELVENMPQILANMPEIASKLSEFANASFELPEFASIMSSLPDVNSDAQLTPETLKQIRELKLSKSRDSVKVTKNTTKRKTQRRIRNNVDNDIIGTMTFELDNKDILELLKDEKDLQVLMKNKNKEDFKDLLFSISAQVVISKVFEYLKQNKSPVLAKCLEEDKDLFNLPKNSMNEMYSKASTLFENSVKDALSMEELRDLVKSRFNSWKHYVATKFKSIPVELLENEIEAMLDKFYSYIQDLAGKNFVPDWDRMASTLEELKKQHENSKDSDSDSRESVRQILLTTSVGNTLDILIMKFPKLTQDKKQMVKGLKFKYMNVLRRCCESQPLVNWVLTDPELAVNVIQELMDFQVKRPENVPEFSGMSNEKKRDYFIDRLRDVNKQYMETLPKKNLSGDEWLVMLYKLEQYEEKLKEAFNKATPPPPPPTNSKVQNASEAEILAAKGLSKIIGKASIRVVKKTESPPKKPEPPKEKKEEEKKCKNDALLAKCEAILTSKGEKSLLDSFYTIKSYITQGLPVPETYKKHVISICSSIDAKLLDEDIEELKSETENPDEPKSPVSQNHEDLAKYSAQALRNAKQTLNAVAFKNISRNGQSKSESDVCDTPKTDCKWTNDCVCQSCKENDSSACISDMSKCFDDKKTAEKKKLEKKPVVKPKPVAKACENSNHQQHVCKVGHGGAGCAGEGADQPCTCCYCTVFGHAPPLTTPVPRNFNETRERLRSILNKKKQQCKNGSPPAPGAAPGAAPAGPT</sequence>
<feature type="compositionally biased region" description="Basic and acidic residues" evidence="1">
    <location>
        <begin position="1694"/>
        <end position="1716"/>
    </location>
</feature>
<feature type="compositionally biased region" description="Low complexity" evidence="1">
    <location>
        <begin position="690"/>
        <end position="705"/>
    </location>
</feature>
<feature type="region of interest" description="Disordered" evidence="1">
    <location>
        <begin position="432"/>
        <end position="465"/>
    </location>
</feature>
<proteinExistence type="predicted"/>
<feature type="compositionally biased region" description="Basic residues" evidence="1">
    <location>
        <begin position="123"/>
        <end position="141"/>
    </location>
</feature>
<feature type="region of interest" description="Disordered" evidence="1">
    <location>
        <begin position="1"/>
        <end position="40"/>
    </location>
</feature>